<keyword evidence="6" id="KW-1185">Reference proteome</keyword>
<evidence type="ECO:0000259" key="3">
    <source>
        <dbReference type="Pfam" id="PF00534"/>
    </source>
</evidence>
<dbReference type="PANTHER" id="PTHR45947:SF14">
    <property type="entry name" value="SLL1723 PROTEIN"/>
    <property type="match status" value="1"/>
</dbReference>
<sequence>MRVDILSKEYPPNIYGGAGVHVAELVRALRDRGDIDTRVRAFGSPVVEEGTSGYGDLPDLAAANPAVRTMGVDIAMAGDCVGADLVHSHTWYANFAGHVASLLGGMPHVVTAHSLEPMRPWKAEQLGGGYRLSSFMERTAYEGADAVIAVSEGMRQDVLRSYPGIDPDKVKVVHNGIDSELWQRREDLDVVRRHGVDPDKPSVVFVGRITRQKGLPYLLRAAAQLPPDVQLVLCAGAPDTPEILAEVEGLMDELKAGRDGVVWIAEMLPRAEVVALLSSATVFACPSIYEPLGIVNLEAMACELAVVATATGGIPEVVVHGETGWLVPIEQHQDGSGIPLDPQKFVDDLAAALTDAVSDPARAEQMGRAGRARAVESFSWASIGEQTLRVYEDVLHRRSETAG</sequence>
<dbReference type="NCBIfam" id="TIGR02149">
    <property type="entry name" value="glgA_Coryne"/>
    <property type="match status" value="1"/>
</dbReference>
<dbReference type="RefSeq" id="WP_344189389.1">
    <property type="nucleotide sequence ID" value="NZ_BAAARN010000001.1"/>
</dbReference>
<proteinExistence type="predicted"/>
<dbReference type="InterPro" id="IPR028098">
    <property type="entry name" value="Glyco_trans_4-like_N"/>
</dbReference>
<evidence type="ECO:0000259" key="4">
    <source>
        <dbReference type="Pfam" id="PF13439"/>
    </source>
</evidence>
<dbReference type="InterPro" id="IPR050194">
    <property type="entry name" value="Glycosyltransferase_grp1"/>
</dbReference>
<dbReference type="EMBL" id="BAAARN010000001">
    <property type="protein sequence ID" value="GAA2730489.1"/>
    <property type="molecule type" value="Genomic_DNA"/>
</dbReference>
<feature type="domain" description="Glycosyltransferase subfamily 4-like N-terminal" evidence="4">
    <location>
        <begin position="15"/>
        <end position="180"/>
    </location>
</feature>
<accession>A0ABN3UD15</accession>
<dbReference type="InterPro" id="IPR001296">
    <property type="entry name" value="Glyco_trans_1"/>
</dbReference>
<dbReference type="Gene3D" id="3.40.50.2000">
    <property type="entry name" value="Glycogen Phosphorylase B"/>
    <property type="match status" value="2"/>
</dbReference>
<name>A0ABN3UD15_9MICO</name>
<dbReference type="SUPFAM" id="SSF53756">
    <property type="entry name" value="UDP-Glycosyltransferase/glycogen phosphorylase"/>
    <property type="match status" value="1"/>
</dbReference>
<protein>
    <submittedName>
        <fullName evidence="5">Glycogen synthase</fullName>
    </submittedName>
</protein>
<keyword evidence="2" id="KW-0808">Transferase</keyword>
<feature type="domain" description="Glycosyl transferase family 1" evidence="3">
    <location>
        <begin position="193"/>
        <end position="371"/>
    </location>
</feature>
<evidence type="ECO:0000256" key="2">
    <source>
        <dbReference type="ARBA" id="ARBA00022679"/>
    </source>
</evidence>
<dbReference type="PANTHER" id="PTHR45947">
    <property type="entry name" value="SULFOQUINOVOSYL TRANSFERASE SQD2"/>
    <property type="match status" value="1"/>
</dbReference>
<keyword evidence="1" id="KW-0328">Glycosyltransferase</keyword>
<evidence type="ECO:0000313" key="6">
    <source>
        <dbReference type="Proteomes" id="UP001501326"/>
    </source>
</evidence>
<evidence type="ECO:0000256" key="1">
    <source>
        <dbReference type="ARBA" id="ARBA00022676"/>
    </source>
</evidence>
<dbReference type="CDD" id="cd03801">
    <property type="entry name" value="GT4_PimA-like"/>
    <property type="match status" value="1"/>
</dbReference>
<reference evidence="5 6" key="1">
    <citation type="journal article" date="2019" name="Int. J. Syst. Evol. Microbiol.">
        <title>The Global Catalogue of Microorganisms (GCM) 10K type strain sequencing project: providing services to taxonomists for standard genome sequencing and annotation.</title>
        <authorList>
            <consortium name="The Broad Institute Genomics Platform"/>
            <consortium name="The Broad Institute Genome Sequencing Center for Infectious Disease"/>
            <person name="Wu L."/>
            <person name="Ma J."/>
        </authorList>
    </citation>
    <scope>NUCLEOTIDE SEQUENCE [LARGE SCALE GENOMIC DNA]</scope>
    <source>
        <strain evidence="5 6">JCM 16378</strain>
    </source>
</reference>
<gene>
    <name evidence="5" type="primary">glgA</name>
    <name evidence="5" type="ORF">GCM10009867_02030</name>
</gene>
<dbReference type="Proteomes" id="UP001501326">
    <property type="component" value="Unassembled WGS sequence"/>
</dbReference>
<evidence type="ECO:0000313" key="5">
    <source>
        <dbReference type="EMBL" id="GAA2730489.1"/>
    </source>
</evidence>
<dbReference type="Pfam" id="PF13439">
    <property type="entry name" value="Glyco_transf_4"/>
    <property type="match status" value="1"/>
</dbReference>
<comment type="caution">
    <text evidence="5">The sequence shown here is derived from an EMBL/GenBank/DDBJ whole genome shotgun (WGS) entry which is preliminary data.</text>
</comment>
<dbReference type="Pfam" id="PF00534">
    <property type="entry name" value="Glycos_transf_1"/>
    <property type="match status" value="1"/>
</dbReference>
<dbReference type="InterPro" id="IPR011875">
    <property type="entry name" value="M1P_synthase"/>
</dbReference>
<organism evidence="5 6">
    <name type="scientific">Pedococcus aerophilus</name>
    <dbReference type="NCBI Taxonomy" id="436356"/>
    <lineage>
        <taxon>Bacteria</taxon>
        <taxon>Bacillati</taxon>
        <taxon>Actinomycetota</taxon>
        <taxon>Actinomycetes</taxon>
        <taxon>Micrococcales</taxon>
        <taxon>Intrasporangiaceae</taxon>
        <taxon>Pedococcus</taxon>
    </lineage>
</organism>